<name>A0A1R3T0V6_9BACT</name>
<dbReference type="KEGG" id="psac:PSM36_0876"/>
<accession>A0A1R3T0V6</accession>
<dbReference type="Proteomes" id="UP000187464">
    <property type="component" value="Chromosome I"/>
</dbReference>
<organism evidence="2 3">
    <name type="scientific">Proteiniphilum saccharofermentans</name>
    <dbReference type="NCBI Taxonomy" id="1642647"/>
    <lineage>
        <taxon>Bacteria</taxon>
        <taxon>Pseudomonadati</taxon>
        <taxon>Bacteroidota</taxon>
        <taxon>Bacteroidia</taxon>
        <taxon>Bacteroidales</taxon>
        <taxon>Dysgonomonadaceae</taxon>
        <taxon>Proteiniphilum</taxon>
    </lineage>
</organism>
<dbReference type="STRING" id="1642647.PSM36_0876"/>
<dbReference type="RefSeq" id="WP_076929176.1">
    <property type="nucleotide sequence ID" value="NZ_LT605205.1"/>
</dbReference>
<sequence>MKLTGLITIIIKLITSVMFVHTCMLISCHEVNDTKLEKVLRLAGKNKTELEKALEHFKNDPQKLKAAEFLIVNMPGSFAQSEEIIDICAPFYYDYDSLAREYGYKMNHWCPKKFSQT</sequence>
<keyword evidence="1" id="KW-0472">Membrane</keyword>
<dbReference type="PROSITE" id="PS51257">
    <property type="entry name" value="PROKAR_LIPOPROTEIN"/>
    <property type="match status" value="1"/>
</dbReference>
<protein>
    <submittedName>
        <fullName evidence="2">Uncharacterized protein</fullName>
    </submittedName>
</protein>
<reference evidence="2 3" key="1">
    <citation type="submission" date="2016-08" db="EMBL/GenBank/DDBJ databases">
        <authorList>
            <person name="Seilhamer J.J."/>
        </authorList>
    </citation>
    <scope>NUCLEOTIDE SEQUENCE [LARGE SCALE GENOMIC DNA]</scope>
    <source>
        <strain evidence="2">M3/6</strain>
    </source>
</reference>
<dbReference type="EMBL" id="LT605205">
    <property type="protein sequence ID" value="SCD19702.1"/>
    <property type="molecule type" value="Genomic_DNA"/>
</dbReference>
<proteinExistence type="predicted"/>
<evidence type="ECO:0000313" key="2">
    <source>
        <dbReference type="EMBL" id="SCD19702.1"/>
    </source>
</evidence>
<gene>
    <name evidence="2" type="ORF">PSM36_0876</name>
</gene>
<feature type="transmembrane region" description="Helical" evidence="1">
    <location>
        <begin position="6"/>
        <end position="28"/>
    </location>
</feature>
<evidence type="ECO:0000256" key="1">
    <source>
        <dbReference type="SAM" id="Phobius"/>
    </source>
</evidence>
<evidence type="ECO:0000313" key="3">
    <source>
        <dbReference type="Proteomes" id="UP000187464"/>
    </source>
</evidence>
<keyword evidence="3" id="KW-1185">Reference proteome</keyword>
<keyword evidence="1" id="KW-0812">Transmembrane</keyword>
<keyword evidence="1" id="KW-1133">Transmembrane helix</keyword>
<dbReference type="AlphaFoldDB" id="A0A1R3T0V6"/>